<sequence>MRFLAELVYFMNLAGKILGLIYLRRRMHVKIIILGGFLGSGKTSVLLQLAKYLITQERDNKSEIKVAILENEIGTVGIDDKILANAGFTVENLFAGCVCCTLAGELVSSVKKMQNELNPAWLIIEATGVAFPGSISKAIFEAIGVGAYILTIVDAKRWRRLVSAMEPLVAGQLEESSQVLVNKKDLVNASELAQVKISVQEYSRAAKVICISAKEEIPVQCWQDMISEMG</sequence>
<accession>B8FZU2</accession>
<dbReference type="EMBL" id="CP001336">
    <property type="protein sequence ID" value="ACL19166.1"/>
    <property type="molecule type" value="Genomic_DNA"/>
</dbReference>
<dbReference type="AlphaFoldDB" id="B8FZU2"/>
<dbReference type="InterPro" id="IPR027417">
    <property type="entry name" value="P-loop_NTPase"/>
</dbReference>
<evidence type="ECO:0000313" key="3">
    <source>
        <dbReference type="Proteomes" id="UP000007726"/>
    </source>
</evidence>
<name>B8FZU2_DESHD</name>
<dbReference type="PANTHER" id="PTHR13748:SF62">
    <property type="entry name" value="COBW DOMAIN-CONTAINING PROTEIN"/>
    <property type="match status" value="1"/>
</dbReference>
<protein>
    <submittedName>
        <fullName evidence="2">Cobalamin synthesis protein P47K</fullName>
    </submittedName>
</protein>
<gene>
    <name evidence="2" type="ordered locus">Dhaf_1106</name>
</gene>
<dbReference type="PANTHER" id="PTHR13748">
    <property type="entry name" value="COBW-RELATED"/>
    <property type="match status" value="1"/>
</dbReference>
<evidence type="ECO:0000259" key="1">
    <source>
        <dbReference type="Pfam" id="PF02492"/>
    </source>
</evidence>
<dbReference type="Proteomes" id="UP000007726">
    <property type="component" value="Chromosome"/>
</dbReference>
<dbReference type="KEGG" id="dhd:Dhaf_1106"/>
<dbReference type="GO" id="GO:0005737">
    <property type="term" value="C:cytoplasm"/>
    <property type="evidence" value="ECO:0007669"/>
    <property type="project" value="TreeGrafter"/>
</dbReference>
<dbReference type="Gene3D" id="3.40.50.300">
    <property type="entry name" value="P-loop containing nucleotide triphosphate hydrolases"/>
    <property type="match status" value="1"/>
</dbReference>
<evidence type="ECO:0000313" key="2">
    <source>
        <dbReference type="EMBL" id="ACL19166.1"/>
    </source>
</evidence>
<dbReference type="HOGENOM" id="CLU_017452_5_1_9"/>
<proteinExistence type="predicted"/>
<dbReference type="InterPro" id="IPR003495">
    <property type="entry name" value="CobW/HypB/UreG_nucleotide-bd"/>
</dbReference>
<feature type="domain" description="CobW/HypB/UreG nucleotide-binding" evidence="1">
    <location>
        <begin position="31"/>
        <end position="209"/>
    </location>
</feature>
<reference evidence="2 3" key="1">
    <citation type="journal article" date="2012" name="BMC Microbiol.">
        <title>Genome sequence of Desulfitobacterium hafniense DCB-2, a Gram-positive anaerobe capable of dehalogenation and metal reduction.</title>
        <authorList>
            <person name="Kim S.H."/>
            <person name="Harzman C."/>
            <person name="Davis J.K."/>
            <person name="Hutcheson R."/>
            <person name="Broderick J.B."/>
            <person name="Marsh T.L."/>
            <person name="Tiedje J.M."/>
        </authorList>
    </citation>
    <scope>NUCLEOTIDE SEQUENCE [LARGE SCALE GENOMIC DNA]</scope>
    <source>
        <strain evidence="3">DSM 10664 / DCB-2</strain>
    </source>
</reference>
<dbReference type="SUPFAM" id="SSF52540">
    <property type="entry name" value="P-loop containing nucleoside triphosphate hydrolases"/>
    <property type="match status" value="1"/>
</dbReference>
<dbReference type="Pfam" id="PF02492">
    <property type="entry name" value="cobW"/>
    <property type="match status" value="1"/>
</dbReference>
<dbReference type="InterPro" id="IPR051316">
    <property type="entry name" value="Zinc-reg_GTPase_activator"/>
</dbReference>
<organism evidence="2 3">
    <name type="scientific">Desulfitobacterium hafniense (strain DSM 10664 / DCB-2)</name>
    <dbReference type="NCBI Taxonomy" id="272564"/>
    <lineage>
        <taxon>Bacteria</taxon>
        <taxon>Bacillati</taxon>
        <taxon>Bacillota</taxon>
        <taxon>Clostridia</taxon>
        <taxon>Eubacteriales</taxon>
        <taxon>Desulfitobacteriaceae</taxon>
        <taxon>Desulfitobacterium</taxon>
    </lineage>
</organism>